<evidence type="ECO:0000313" key="2">
    <source>
        <dbReference type="Proteomes" id="UP000095280"/>
    </source>
</evidence>
<protein>
    <submittedName>
        <fullName evidence="3">Proline-rich protein 5</fullName>
    </submittedName>
</protein>
<sequence length="400" mass="43724">MGETLKPQQQQTTLRHSLTVPTGFQAYQKRYSTPNPRLQATTEEVPVPLMKAVSSVPHEGLSARNPVWMEVQTALIDAFKGRSNPNLGHTARLVRLLSKTVSTGLVFDYLEKSLLKKGFKIICRRLDCSSQDPEELLESMEAAWRFFHDQVVTEVKCILQPMGLDLQLLERALMLGFRDQVLLPTGLHGILRSEVACSPVCSLSPGLTRMLLVLQMHRDSEPPSENDVALERIVALTVRPYIGFLGVYNGTEEPERRANLPELVRTRRRLTRRAFVSRSSVFRRAGGGSSDSSSAPTEAAALASAAAVSNGAVGPKAEGITIVLTDECCIDGDDDDGDGDDQESADEADDDAETTPSLEVTAEESEEHKDKGTADEAALSRERYQSDHCAESAGATVIFV</sequence>
<comment type="similarity">
    <text evidence="1">Belongs to the PROTOR family.</text>
</comment>
<keyword evidence="2" id="KW-1185">Reference proteome</keyword>
<dbReference type="PANTHER" id="PTHR32428:SF2">
    <property type="entry name" value="TARGET OF RAPAMYCIN COMPLEX 2 SUBUNIT BIT61-RELATED"/>
    <property type="match status" value="1"/>
</dbReference>
<name>A0A1I8GSD2_9PLAT</name>
<reference evidence="3" key="1">
    <citation type="submission" date="2016-11" db="UniProtKB">
        <authorList>
            <consortium name="WormBaseParasite"/>
        </authorList>
    </citation>
    <scope>IDENTIFICATION</scope>
</reference>
<dbReference type="OrthoDB" id="2290221at2759"/>
<dbReference type="AlphaFoldDB" id="A0A1I8GSD2"/>
<dbReference type="GO" id="GO:0031932">
    <property type="term" value="C:TORC2 complex"/>
    <property type="evidence" value="ECO:0007669"/>
    <property type="project" value="TreeGrafter"/>
</dbReference>
<dbReference type="STRING" id="282301.A0A1I8GSD2"/>
<evidence type="ECO:0000313" key="3">
    <source>
        <dbReference type="WBParaSite" id="maker-uti_cns_0002847-snap-gene-0.3-mRNA-1"/>
    </source>
</evidence>
<evidence type="ECO:0000256" key="1">
    <source>
        <dbReference type="ARBA" id="ARBA00010453"/>
    </source>
</evidence>
<dbReference type="GO" id="GO:0038203">
    <property type="term" value="P:TORC2 signaling"/>
    <property type="evidence" value="ECO:0007669"/>
    <property type="project" value="TreeGrafter"/>
</dbReference>
<accession>A0A1I8GSD2</accession>
<organism evidence="2 3">
    <name type="scientific">Macrostomum lignano</name>
    <dbReference type="NCBI Taxonomy" id="282301"/>
    <lineage>
        <taxon>Eukaryota</taxon>
        <taxon>Metazoa</taxon>
        <taxon>Spiralia</taxon>
        <taxon>Lophotrochozoa</taxon>
        <taxon>Platyhelminthes</taxon>
        <taxon>Rhabditophora</taxon>
        <taxon>Macrostomorpha</taxon>
        <taxon>Macrostomida</taxon>
        <taxon>Macrostomidae</taxon>
        <taxon>Macrostomum</taxon>
    </lineage>
</organism>
<dbReference type="PANTHER" id="PTHR32428">
    <property type="entry name" value="TARGET OF RAPAMYCIN COMPLEX 2 SUBUNIT BIT61-RELATED"/>
    <property type="match status" value="1"/>
</dbReference>
<proteinExistence type="inferred from homology"/>
<dbReference type="Proteomes" id="UP000095280">
    <property type="component" value="Unplaced"/>
</dbReference>
<dbReference type="InterPro" id="IPR013745">
    <property type="entry name" value="Bit61/PRR5"/>
</dbReference>
<dbReference type="WBParaSite" id="maker-uti_cns_0002847-snap-gene-0.3-mRNA-1">
    <property type="protein sequence ID" value="maker-uti_cns_0002847-snap-gene-0.3-mRNA-1"/>
    <property type="gene ID" value="maker-uti_cns_0002847-snap-gene-0.3"/>
</dbReference>